<feature type="region of interest" description="Disordered" evidence="1">
    <location>
        <begin position="16"/>
        <end position="41"/>
    </location>
</feature>
<evidence type="ECO:0000256" key="1">
    <source>
        <dbReference type="SAM" id="MobiDB-lite"/>
    </source>
</evidence>
<organism evidence="2 3">
    <name type="scientific">Rousettus aegyptiacus</name>
    <name type="common">Egyptian fruit bat</name>
    <name type="synonym">Pteropus aegyptiacus</name>
    <dbReference type="NCBI Taxonomy" id="9407"/>
    <lineage>
        <taxon>Eukaryota</taxon>
        <taxon>Metazoa</taxon>
        <taxon>Chordata</taxon>
        <taxon>Craniata</taxon>
        <taxon>Vertebrata</taxon>
        <taxon>Euteleostomi</taxon>
        <taxon>Mammalia</taxon>
        <taxon>Eutheria</taxon>
        <taxon>Laurasiatheria</taxon>
        <taxon>Chiroptera</taxon>
        <taxon>Yinpterochiroptera</taxon>
        <taxon>Pteropodoidea</taxon>
        <taxon>Pteropodidae</taxon>
        <taxon>Rousettinae</taxon>
        <taxon>Rousettus</taxon>
    </lineage>
</organism>
<sequence length="251" mass="27006">MWSCRTTAMLKPAVRKTPSLEGGRLHTVSRGVGSSSDAPQPRPVLAFSLQTNLYQNAGADREGPIVGQAHCALASLKPVERPCVELLRLLSFRMPKRSTSLRGDAANLYQAPTVRPPCFGARGPEINKARPLASRSLSRDGSERTHVPCHDTARAALQGKRLARGESRSVSLPERGRGLSVRTSAPICLTHCLASTVASLADEVEGWGAQGRGRGALLPPWGVETAPKESPVAVSKQRGGDRWFCRESRET</sequence>
<dbReference type="EMBL" id="JACASE010000007">
    <property type="protein sequence ID" value="KAF6447403.1"/>
    <property type="molecule type" value="Genomic_DNA"/>
</dbReference>
<accession>A0A7J8FI21</accession>
<dbReference type="Proteomes" id="UP000593571">
    <property type="component" value="Unassembled WGS sequence"/>
</dbReference>
<evidence type="ECO:0000313" key="3">
    <source>
        <dbReference type="Proteomes" id="UP000593571"/>
    </source>
</evidence>
<name>A0A7J8FI21_ROUAE</name>
<evidence type="ECO:0000313" key="2">
    <source>
        <dbReference type="EMBL" id="KAF6447403.1"/>
    </source>
</evidence>
<comment type="caution">
    <text evidence="2">The sequence shown here is derived from an EMBL/GenBank/DDBJ whole genome shotgun (WGS) entry which is preliminary data.</text>
</comment>
<proteinExistence type="predicted"/>
<reference evidence="2 3" key="1">
    <citation type="journal article" date="2020" name="Nature">
        <title>Six reference-quality genomes reveal evolution of bat adaptations.</title>
        <authorList>
            <person name="Jebb D."/>
            <person name="Huang Z."/>
            <person name="Pippel M."/>
            <person name="Hughes G.M."/>
            <person name="Lavrichenko K."/>
            <person name="Devanna P."/>
            <person name="Winkler S."/>
            <person name="Jermiin L.S."/>
            <person name="Skirmuntt E.C."/>
            <person name="Katzourakis A."/>
            <person name="Burkitt-Gray L."/>
            <person name="Ray D.A."/>
            <person name="Sullivan K.A.M."/>
            <person name="Roscito J.G."/>
            <person name="Kirilenko B.M."/>
            <person name="Davalos L.M."/>
            <person name="Corthals A.P."/>
            <person name="Power M.L."/>
            <person name="Jones G."/>
            <person name="Ransome R.D."/>
            <person name="Dechmann D.K.N."/>
            <person name="Locatelli A.G."/>
            <person name="Puechmaille S.J."/>
            <person name="Fedrigo O."/>
            <person name="Jarvis E.D."/>
            <person name="Hiller M."/>
            <person name="Vernes S.C."/>
            <person name="Myers E.W."/>
            <person name="Teeling E.C."/>
        </authorList>
    </citation>
    <scope>NUCLEOTIDE SEQUENCE [LARGE SCALE GENOMIC DNA]</scope>
    <source>
        <strain evidence="2">MRouAeg1</strain>
        <tissue evidence="2">Muscle</tissue>
    </source>
</reference>
<protein>
    <submittedName>
        <fullName evidence="2">Uncharacterized protein</fullName>
    </submittedName>
</protein>
<keyword evidence="3" id="KW-1185">Reference proteome</keyword>
<gene>
    <name evidence="2" type="ORF">HJG63_011864</name>
</gene>
<dbReference type="AlphaFoldDB" id="A0A7J8FI21"/>